<evidence type="ECO:0000313" key="1">
    <source>
        <dbReference type="EMBL" id="EJT99697.1"/>
    </source>
</evidence>
<dbReference type="HOGENOM" id="CLU_1461263_0_0_1"/>
<name>M5G7G5_DACPD</name>
<dbReference type="RefSeq" id="XP_040626595.1">
    <property type="nucleotide sequence ID" value="XM_040770478.1"/>
</dbReference>
<evidence type="ECO:0000313" key="2">
    <source>
        <dbReference type="Proteomes" id="UP000030653"/>
    </source>
</evidence>
<dbReference type="GeneID" id="63685540"/>
<dbReference type="OrthoDB" id="3413943at2759"/>
<keyword evidence="2" id="KW-1185">Reference proteome</keyword>
<organism evidence="1 2">
    <name type="scientific">Dacryopinax primogenitus (strain DJM 731)</name>
    <name type="common">Brown rot fungus</name>
    <dbReference type="NCBI Taxonomy" id="1858805"/>
    <lineage>
        <taxon>Eukaryota</taxon>
        <taxon>Fungi</taxon>
        <taxon>Dikarya</taxon>
        <taxon>Basidiomycota</taxon>
        <taxon>Agaricomycotina</taxon>
        <taxon>Dacrymycetes</taxon>
        <taxon>Dacrymycetales</taxon>
        <taxon>Dacrymycetaceae</taxon>
        <taxon>Dacryopinax</taxon>
    </lineage>
</organism>
<protein>
    <recommendedName>
        <fullName evidence="3">F-box domain-containing protein</fullName>
    </recommendedName>
</protein>
<reference evidence="1 2" key="1">
    <citation type="journal article" date="2012" name="Science">
        <title>The Paleozoic origin of enzymatic lignin decomposition reconstructed from 31 fungal genomes.</title>
        <authorList>
            <person name="Floudas D."/>
            <person name="Binder M."/>
            <person name="Riley R."/>
            <person name="Barry K."/>
            <person name="Blanchette R.A."/>
            <person name="Henrissat B."/>
            <person name="Martinez A.T."/>
            <person name="Otillar R."/>
            <person name="Spatafora J.W."/>
            <person name="Yadav J.S."/>
            <person name="Aerts A."/>
            <person name="Benoit I."/>
            <person name="Boyd A."/>
            <person name="Carlson A."/>
            <person name="Copeland A."/>
            <person name="Coutinho P.M."/>
            <person name="de Vries R.P."/>
            <person name="Ferreira P."/>
            <person name="Findley K."/>
            <person name="Foster B."/>
            <person name="Gaskell J."/>
            <person name="Glotzer D."/>
            <person name="Gorecki P."/>
            <person name="Heitman J."/>
            <person name="Hesse C."/>
            <person name="Hori C."/>
            <person name="Igarashi K."/>
            <person name="Jurgens J.A."/>
            <person name="Kallen N."/>
            <person name="Kersten P."/>
            <person name="Kohler A."/>
            <person name="Kuees U."/>
            <person name="Kumar T.K.A."/>
            <person name="Kuo A."/>
            <person name="LaButti K."/>
            <person name="Larrondo L.F."/>
            <person name="Lindquist E."/>
            <person name="Ling A."/>
            <person name="Lombard V."/>
            <person name="Lucas S."/>
            <person name="Lundell T."/>
            <person name="Martin R."/>
            <person name="McLaughlin D.J."/>
            <person name="Morgenstern I."/>
            <person name="Morin E."/>
            <person name="Murat C."/>
            <person name="Nagy L.G."/>
            <person name="Nolan M."/>
            <person name="Ohm R.A."/>
            <person name="Patyshakuliyeva A."/>
            <person name="Rokas A."/>
            <person name="Ruiz-Duenas F.J."/>
            <person name="Sabat G."/>
            <person name="Salamov A."/>
            <person name="Samejima M."/>
            <person name="Schmutz J."/>
            <person name="Slot J.C."/>
            <person name="St John F."/>
            <person name="Stenlid J."/>
            <person name="Sun H."/>
            <person name="Sun S."/>
            <person name="Syed K."/>
            <person name="Tsang A."/>
            <person name="Wiebenga A."/>
            <person name="Young D."/>
            <person name="Pisabarro A."/>
            <person name="Eastwood D.C."/>
            <person name="Martin F."/>
            <person name="Cullen D."/>
            <person name="Grigoriev I.V."/>
            <person name="Hibbett D.S."/>
        </authorList>
    </citation>
    <scope>NUCLEOTIDE SEQUENCE [LARGE SCALE GENOMIC DNA]</scope>
    <source>
        <strain evidence="1 2">DJM-731 SS1</strain>
    </source>
</reference>
<evidence type="ECO:0008006" key="3">
    <source>
        <dbReference type="Google" id="ProtNLM"/>
    </source>
</evidence>
<proteinExistence type="predicted"/>
<dbReference type="Proteomes" id="UP000030653">
    <property type="component" value="Unassembled WGS sequence"/>
</dbReference>
<sequence length="185" mass="20902">MAMHAGNGLPFDIWNDIVAIVEDRNDLVQLCLVNSMINRIAARRLYTSLSFGKAKNIAKCYRTMMGNAILAGHVVALRFASTRYYTFDLSVYSEDRTANWLPAAAFLRLIFRLIGCLVNLKELDFPYDFGQYAISLAFSVNLGQLRPRLSKFGFTNLYGCSALPLLRTQSSLEYLLLEYSIFLAT</sequence>
<dbReference type="EMBL" id="JH795869">
    <property type="protein sequence ID" value="EJT99697.1"/>
    <property type="molecule type" value="Genomic_DNA"/>
</dbReference>
<gene>
    <name evidence="1" type="ORF">DACRYDRAFT_117882</name>
</gene>
<accession>M5G7G5</accession>
<dbReference type="AlphaFoldDB" id="M5G7G5"/>